<proteinExistence type="predicted"/>
<evidence type="ECO:0000313" key="1">
    <source>
        <dbReference type="EMBL" id="QHT19601.1"/>
    </source>
</evidence>
<reference evidence="1" key="1">
    <citation type="journal article" date="2020" name="Nature">
        <title>Giant virus diversity and host interactions through global metagenomics.</title>
        <authorList>
            <person name="Schulz F."/>
            <person name="Roux S."/>
            <person name="Paez-Espino D."/>
            <person name="Jungbluth S."/>
            <person name="Walsh D.A."/>
            <person name="Denef V.J."/>
            <person name="McMahon K.D."/>
            <person name="Konstantinidis K.T."/>
            <person name="Eloe-Fadrosh E.A."/>
            <person name="Kyrpides N.C."/>
            <person name="Woyke T."/>
        </authorList>
    </citation>
    <scope>NUCLEOTIDE SEQUENCE</scope>
    <source>
        <strain evidence="1">GVMAG-M-3300023174-5</strain>
    </source>
</reference>
<dbReference type="EMBL" id="MN739668">
    <property type="protein sequence ID" value="QHT19601.1"/>
    <property type="molecule type" value="Genomic_DNA"/>
</dbReference>
<dbReference type="AlphaFoldDB" id="A0A6C0DSU7"/>
<name>A0A6C0DSU7_9ZZZZ</name>
<sequence length="311" mass="36155">MSKNIIIYTHMPQFSFVDGGTIVQYELARILKELGKNVKIFSSSGICLDNLIFNEFYNNEFPIDDKAVVIYCEGTGGNPLNAKNVVRWMLSELGQNVGYDSVNTWGKNELVYYFNSELKFLRNPEKMGSIYKLLNCIYINPFFKIYNLKERKGVCYAIRKAYHIHGNNFNFVHPPGSVEITRNHNNDDYIKIFNNHKWFMCYDPLSFLIIISALCGCIPVVLKIDGLNKHQWLQKTAAAEYLKDKGLDNLYGVAYGKEDMQYAIDTLHLVKDQWDDIINYSKEKTIIPFINDIQNFENMKNTIQNNFFFLT</sequence>
<protein>
    <recommendedName>
        <fullName evidence="2">Polysaccharide pyruvyl transferase domain-containing protein</fullName>
    </recommendedName>
</protein>
<accession>A0A6C0DSU7</accession>
<evidence type="ECO:0008006" key="2">
    <source>
        <dbReference type="Google" id="ProtNLM"/>
    </source>
</evidence>
<organism evidence="1">
    <name type="scientific">viral metagenome</name>
    <dbReference type="NCBI Taxonomy" id="1070528"/>
    <lineage>
        <taxon>unclassified sequences</taxon>
        <taxon>metagenomes</taxon>
        <taxon>organismal metagenomes</taxon>
    </lineage>
</organism>